<proteinExistence type="inferred from homology"/>
<name>A0A1H6FI16_9GAMM</name>
<accession>A0A1H6FI16</accession>
<dbReference type="PANTHER" id="PTHR33317:SF4">
    <property type="entry name" value="POLYNUCLEOTIDYL TRANSFERASE, RIBONUCLEASE H-LIKE SUPERFAMILY PROTEIN"/>
    <property type="match status" value="1"/>
</dbReference>
<dbReference type="Gene3D" id="3.30.420.140">
    <property type="entry name" value="YqgF/RNase H-like domain"/>
    <property type="match status" value="1"/>
</dbReference>
<dbReference type="SUPFAM" id="SSF53098">
    <property type="entry name" value="Ribonuclease H-like"/>
    <property type="match status" value="1"/>
</dbReference>
<dbReference type="OrthoDB" id="9796140at2"/>
<dbReference type="GO" id="GO:0005829">
    <property type="term" value="C:cytosol"/>
    <property type="evidence" value="ECO:0007669"/>
    <property type="project" value="TreeGrafter"/>
</dbReference>
<dbReference type="HAMAP" id="MF_00651">
    <property type="entry name" value="Nuclease_YqgF"/>
    <property type="match status" value="1"/>
</dbReference>
<dbReference type="CDD" id="cd16964">
    <property type="entry name" value="YqgF"/>
    <property type="match status" value="1"/>
</dbReference>
<evidence type="ECO:0000256" key="3">
    <source>
        <dbReference type="ARBA" id="ARBA00022722"/>
    </source>
</evidence>
<comment type="function">
    <text evidence="5">Could be a nuclease involved in processing of the 5'-end of pre-16S rRNA.</text>
</comment>
<dbReference type="Proteomes" id="UP000236724">
    <property type="component" value="Unassembled WGS sequence"/>
</dbReference>
<protein>
    <recommendedName>
        <fullName evidence="5">Putative pre-16S rRNA nuclease</fullName>
        <ecNumber evidence="5">3.1.-.-</ecNumber>
    </recommendedName>
</protein>
<evidence type="ECO:0000256" key="1">
    <source>
        <dbReference type="ARBA" id="ARBA00022490"/>
    </source>
</evidence>
<evidence type="ECO:0000256" key="5">
    <source>
        <dbReference type="HAMAP-Rule" id="MF_00651"/>
    </source>
</evidence>
<organism evidence="7 8">
    <name type="scientific">Candidatus Venteria ishoeyi</name>
    <dbReference type="NCBI Taxonomy" id="1899563"/>
    <lineage>
        <taxon>Bacteria</taxon>
        <taxon>Pseudomonadati</taxon>
        <taxon>Pseudomonadota</taxon>
        <taxon>Gammaproteobacteria</taxon>
        <taxon>Thiotrichales</taxon>
        <taxon>Thiotrichaceae</taxon>
        <taxon>Venteria</taxon>
    </lineage>
</organism>
<dbReference type="InterPro" id="IPR012337">
    <property type="entry name" value="RNaseH-like_sf"/>
</dbReference>
<gene>
    <name evidence="7" type="primary">yqgF</name>
    <name evidence="7" type="ORF">MBHS_04912</name>
</gene>
<evidence type="ECO:0000313" key="7">
    <source>
        <dbReference type="EMBL" id="SEH09019.1"/>
    </source>
</evidence>
<feature type="domain" description="YqgF/RNase H-like" evidence="6">
    <location>
        <begin position="4"/>
        <end position="104"/>
    </location>
</feature>
<dbReference type="InterPro" id="IPR037027">
    <property type="entry name" value="YqgF/RNaseH-like_dom_sf"/>
</dbReference>
<dbReference type="SMART" id="SM00732">
    <property type="entry name" value="YqgFc"/>
    <property type="match status" value="1"/>
</dbReference>
<dbReference type="EC" id="3.1.-.-" evidence="5"/>
<evidence type="ECO:0000313" key="8">
    <source>
        <dbReference type="Proteomes" id="UP000236724"/>
    </source>
</evidence>
<dbReference type="InterPro" id="IPR005227">
    <property type="entry name" value="YqgF"/>
</dbReference>
<evidence type="ECO:0000256" key="4">
    <source>
        <dbReference type="ARBA" id="ARBA00022801"/>
    </source>
</evidence>
<evidence type="ECO:0000259" key="6">
    <source>
        <dbReference type="SMART" id="SM00732"/>
    </source>
</evidence>
<dbReference type="InterPro" id="IPR006641">
    <property type="entry name" value="YqgF/RNaseH-like_dom"/>
</dbReference>
<reference evidence="7 8" key="1">
    <citation type="submission" date="2016-10" db="EMBL/GenBank/DDBJ databases">
        <authorList>
            <person name="de Groot N.N."/>
        </authorList>
    </citation>
    <scope>NUCLEOTIDE SEQUENCE [LARGE SCALE GENOMIC DNA]</scope>
    <source>
        <strain evidence="7">MBHS1</strain>
    </source>
</reference>
<keyword evidence="2 5" id="KW-0690">Ribosome biogenesis</keyword>
<dbReference type="NCBIfam" id="TIGR00250">
    <property type="entry name" value="RNAse_H_YqgF"/>
    <property type="match status" value="1"/>
</dbReference>
<dbReference type="AlphaFoldDB" id="A0A1H6FI16"/>
<evidence type="ECO:0000256" key="2">
    <source>
        <dbReference type="ARBA" id="ARBA00022517"/>
    </source>
</evidence>
<dbReference type="EMBL" id="FMSV02000557">
    <property type="protein sequence ID" value="SEH09019.1"/>
    <property type="molecule type" value="Genomic_DNA"/>
</dbReference>
<dbReference type="GO" id="GO:0000967">
    <property type="term" value="P:rRNA 5'-end processing"/>
    <property type="evidence" value="ECO:0007669"/>
    <property type="project" value="UniProtKB-UniRule"/>
</dbReference>
<dbReference type="Pfam" id="PF03652">
    <property type="entry name" value="RuvX"/>
    <property type="match status" value="1"/>
</dbReference>
<keyword evidence="3 5" id="KW-0540">Nuclease</keyword>
<comment type="similarity">
    <text evidence="5">Belongs to the YqgF HJR family.</text>
</comment>
<dbReference type="RefSeq" id="WP_103922507.1">
    <property type="nucleotide sequence ID" value="NZ_FMSV02000557.1"/>
</dbReference>
<keyword evidence="4 5" id="KW-0378">Hydrolase</keyword>
<keyword evidence="1 5" id="KW-0963">Cytoplasm</keyword>
<comment type="subcellular location">
    <subcellularLocation>
        <location evidence="5">Cytoplasm</location>
    </subcellularLocation>
</comment>
<dbReference type="GO" id="GO:0004518">
    <property type="term" value="F:nuclease activity"/>
    <property type="evidence" value="ECO:0007669"/>
    <property type="project" value="UniProtKB-KW"/>
</dbReference>
<dbReference type="PANTHER" id="PTHR33317">
    <property type="entry name" value="POLYNUCLEOTIDYL TRANSFERASE, RIBONUCLEASE H-LIKE SUPERFAMILY PROTEIN"/>
    <property type="match status" value="1"/>
</dbReference>
<sequence length="128" mass="14185">MEQAYFLGFDYGSKRIGVAVGQKITNTATPLQIVTGKNNKPDWDAIEKIIRNWQPAALIIGLPLHADGSDSHTSKAARRFSRQLEGRYHLPVYLIEETLSSHAAAEYTEGALDAASAQIILETWFCTH</sequence>
<keyword evidence="8" id="KW-1185">Reference proteome</keyword>
<dbReference type="GO" id="GO:0016788">
    <property type="term" value="F:hydrolase activity, acting on ester bonds"/>
    <property type="evidence" value="ECO:0007669"/>
    <property type="project" value="UniProtKB-UniRule"/>
</dbReference>